<gene>
    <name evidence="3" type="ORF">A2756_02420</name>
</gene>
<dbReference type="STRING" id="1802115.A2756_02420"/>
<name>A0A1G2G6Y2_9BACT</name>
<keyword evidence="2" id="KW-0472">Membrane</keyword>
<dbReference type="Proteomes" id="UP000177785">
    <property type="component" value="Unassembled WGS sequence"/>
</dbReference>
<dbReference type="PANTHER" id="PTHR34179">
    <property type="entry name" value="TUMOR PROTEIN P53-INDUCIBLE PROTEIN 13"/>
    <property type="match status" value="1"/>
</dbReference>
<sequence>MTEETPKTEDPKKDAYTKAREDKLAAKLQGDRKRTLKRLVYGIGALCVLAGIAFGLWQLFASFGPEREADASVTYPIIGRDHIPENSLRPSYNSNPPTSGPHYAEPAFLGLYDKELPDERVVHNLEHGEIWVSYHPRVKDQITTELKALLRARVIITPRAANDTDIAVAAWGRLDKFDLTGEPLDTVRILDFIKRYQNRGPEHLSSDTMVGPKSDRPIERP</sequence>
<feature type="region of interest" description="Disordered" evidence="1">
    <location>
        <begin position="201"/>
        <end position="221"/>
    </location>
</feature>
<dbReference type="EMBL" id="MHNL01000005">
    <property type="protein sequence ID" value="OGZ45740.1"/>
    <property type="molecule type" value="Genomic_DNA"/>
</dbReference>
<reference evidence="3 4" key="1">
    <citation type="journal article" date="2016" name="Nat. Commun.">
        <title>Thousands of microbial genomes shed light on interconnected biogeochemical processes in an aquifer system.</title>
        <authorList>
            <person name="Anantharaman K."/>
            <person name="Brown C.T."/>
            <person name="Hug L.A."/>
            <person name="Sharon I."/>
            <person name="Castelle C.J."/>
            <person name="Probst A.J."/>
            <person name="Thomas B.C."/>
            <person name="Singh A."/>
            <person name="Wilkins M.J."/>
            <person name="Karaoz U."/>
            <person name="Brodie E.L."/>
            <person name="Williams K.H."/>
            <person name="Hubbard S.S."/>
            <person name="Banfield J.F."/>
        </authorList>
    </citation>
    <scope>NUCLEOTIDE SEQUENCE [LARGE SCALE GENOMIC DNA]</scope>
</reference>
<keyword evidence="2" id="KW-1133">Transmembrane helix</keyword>
<organism evidence="3 4">
    <name type="scientific">Candidatus Ryanbacteria bacterium RIFCSPHIGHO2_01_FULL_48_27</name>
    <dbReference type="NCBI Taxonomy" id="1802115"/>
    <lineage>
        <taxon>Bacteria</taxon>
        <taxon>Candidatus Ryaniibacteriota</taxon>
    </lineage>
</organism>
<dbReference type="InterPro" id="IPR021454">
    <property type="entry name" value="DUF3105"/>
</dbReference>
<proteinExistence type="predicted"/>
<dbReference type="GO" id="GO:0005737">
    <property type="term" value="C:cytoplasm"/>
    <property type="evidence" value="ECO:0007669"/>
    <property type="project" value="TreeGrafter"/>
</dbReference>
<evidence type="ECO:0000313" key="3">
    <source>
        <dbReference type="EMBL" id="OGZ45740.1"/>
    </source>
</evidence>
<protein>
    <recommendedName>
        <fullName evidence="5">DUF3105 domain-containing protein</fullName>
    </recommendedName>
</protein>
<evidence type="ECO:0000256" key="2">
    <source>
        <dbReference type="SAM" id="Phobius"/>
    </source>
</evidence>
<accession>A0A1G2G6Y2</accession>
<dbReference type="PANTHER" id="PTHR34179:SF1">
    <property type="entry name" value="TUMOR PROTEIN P53-INDUCIBLE PROTEIN 13"/>
    <property type="match status" value="1"/>
</dbReference>
<feature type="transmembrane region" description="Helical" evidence="2">
    <location>
        <begin position="39"/>
        <end position="60"/>
    </location>
</feature>
<evidence type="ECO:0000313" key="4">
    <source>
        <dbReference type="Proteomes" id="UP000177785"/>
    </source>
</evidence>
<dbReference type="Pfam" id="PF11303">
    <property type="entry name" value="DUF3105"/>
    <property type="match status" value="1"/>
</dbReference>
<evidence type="ECO:0000256" key="1">
    <source>
        <dbReference type="SAM" id="MobiDB-lite"/>
    </source>
</evidence>
<evidence type="ECO:0008006" key="5">
    <source>
        <dbReference type="Google" id="ProtNLM"/>
    </source>
</evidence>
<keyword evidence="2" id="KW-0812">Transmembrane</keyword>
<comment type="caution">
    <text evidence="3">The sequence shown here is derived from an EMBL/GenBank/DDBJ whole genome shotgun (WGS) entry which is preliminary data.</text>
</comment>
<dbReference type="AlphaFoldDB" id="A0A1G2G6Y2"/>